<feature type="region of interest" description="Disordered" evidence="1">
    <location>
        <begin position="1"/>
        <end position="24"/>
    </location>
</feature>
<evidence type="ECO:0000256" key="1">
    <source>
        <dbReference type="SAM" id="MobiDB-lite"/>
    </source>
</evidence>
<gene>
    <name evidence="2" type="ORF">SCE1572_44840</name>
</gene>
<dbReference type="AlphaFoldDB" id="S4Y9K7"/>
<accession>S4Y9K7</accession>
<evidence type="ECO:0000313" key="2">
    <source>
        <dbReference type="EMBL" id="AGP41006.1"/>
    </source>
</evidence>
<evidence type="ECO:0000313" key="3">
    <source>
        <dbReference type="Proteomes" id="UP000014803"/>
    </source>
</evidence>
<sequence length="103" mass="10354">MRTGGCAKCAGDDGVASTTPSSPVLSCTNVPVGMMPSAPMSSLPIARSVALSAPETMRWSTASSDAPPPDAPSSDGNGAARSSVNWRAAARIRASTVGLRRPP</sequence>
<dbReference type="EMBL" id="CP003969">
    <property type="protein sequence ID" value="AGP41006.1"/>
    <property type="molecule type" value="Genomic_DNA"/>
</dbReference>
<protein>
    <submittedName>
        <fullName evidence="2">Uncharacterized protein</fullName>
    </submittedName>
</protein>
<dbReference type="KEGG" id="scu:SCE1572_44840"/>
<dbReference type="RefSeq" id="WP_020740817.1">
    <property type="nucleotide sequence ID" value="NC_021658.1"/>
</dbReference>
<dbReference type="HOGENOM" id="CLU_2261995_0_0_7"/>
<name>S4Y9K7_SORCE</name>
<organism evidence="2 3">
    <name type="scientific">Sorangium cellulosum So0157-2</name>
    <dbReference type="NCBI Taxonomy" id="1254432"/>
    <lineage>
        <taxon>Bacteria</taxon>
        <taxon>Pseudomonadati</taxon>
        <taxon>Myxococcota</taxon>
        <taxon>Polyangia</taxon>
        <taxon>Polyangiales</taxon>
        <taxon>Polyangiaceae</taxon>
        <taxon>Sorangium</taxon>
    </lineage>
</organism>
<dbReference type="Proteomes" id="UP000014803">
    <property type="component" value="Chromosome"/>
</dbReference>
<proteinExistence type="predicted"/>
<dbReference type="STRING" id="1254432.SCE1572_44840"/>
<feature type="region of interest" description="Disordered" evidence="1">
    <location>
        <begin position="53"/>
        <end position="87"/>
    </location>
</feature>
<reference evidence="2 3" key="1">
    <citation type="journal article" date="2013" name="Sci. Rep.">
        <title>Extraordinary expansion of a Sorangium cellulosum genome from an alkaline milieu.</title>
        <authorList>
            <person name="Han K."/>
            <person name="Li Z.F."/>
            <person name="Peng R."/>
            <person name="Zhu L.P."/>
            <person name="Zhou T."/>
            <person name="Wang L.G."/>
            <person name="Li S.G."/>
            <person name="Zhang X.B."/>
            <person name="Hu W."/>
            <person name="Wu Z.H."/>
            <person name="Qin N."/>
            <person name="Li Y.Z."/>
        </authorList>
    </citation>
    <scope>NUCLEOTIDE SEQUENCE [LARGE SCALE GENOMIC DNA]</scope>
    <source>
        <strain evidence="2 3">So0157-2</strain>
    </source>
</reference>